<dbReference type="Pfam" id="PF20979">
    <property type="entry name" value="Arginosuc_syn_C"/>
    <property type="match status" value="1"/>
</dbReference>
<dbReference type="InterPro" id="IPR001518">
    <property type="entry name" value="Arginosuc_synth"/>
</dbReference>
<dbReference type="Gene3D" id="3.90.1260.10">
    <property type="entry name" value="Argininosuccinate synthetase, chain A, domain 2"/>
    <property type="match status" value="1"/>
</dbReference>
<keyword evidence="9" id="KW-0963">Cytoplasm</keyword>
<comment type="caution">
    <text evidence="12">The sequence shown here is derived from an EMBL/GenBank/DDBJ whole genome shotgun (WGS) entry which is preliminary data.</text>
</comment>
<keyword evidence="5 9" id="KW-0436">Ligase</keyword>
<feature type="binding site" evidence="9">
    <location>
        <position position="121"/>
    </location>
    <ligand>
        <name>L-aspartate</name>
        <dbReference type="ChEBI" id="CHEBI:29991"/>
    </ligand>
</feature>
<dbReference type="EMBL" id="REFY01000001">
    <property type="protein sequence ID" value="RQG93182.1"/>
    <property type="molecule type" value="Genomic_DNA"/>
</dbReference>
<dbReference type="HAMAP" id="MF_00005">
    <property type="entry name" value="Arg_succ_synth_type1"/>
    <property type="match status" value="1"/>
</dbReference>
<dbReference type="EC" id="6.3.4.5" evidence="3 9"/>
<comment type="subunit">
    <text evidence="2 9">Homotetramer.</text>
</comment>
<evidence type="ECO:0000313" key="12">
    <source>
        <dbReference type="EMBL" id="RQG93182.1"/>
    </source>
</evidence>
<feature type="binding site" evidence="9">
    <location>
        <position position="264"/>
    </location>
    <ligand>
        <name>L-citrulline</name>
        <dbReference type="ChEBI" id="CHEBI:57743"/>
    </ligand>
</feature>
<evidence type="ECO:0000256" key="8">
    <source>
        <dbReference type="ARBA" id="ARBA00022840"/>
    </source>
</evidence>
<feature type="binding site" evidence="9">
    <location>
        <position position="120"/>
    </location>
    <ligand>
        <name>L-aspartate</name>
        <dbReference type="ChEBI" id="CHEBI:29991"/>
    </ligand>
</feature>
<evidence type="ECO:0000256" key="2">
    <source>
        <dbReference type="ARBA" id="ARBA00011881"/>
    </source>
</evidence>
<feature type="binding site" evidence="9">
    <location>
        <position position="114"/>
    </location>
    <ligand>
        <name>ATP</name>
        <dbReference type="ChEBI" id="CHEBI:30616"/>
    </ligand>
</feature>
<feature type="binding site" evidence="9">
    <location>
        <begin position="7"/>
        <end position="15"/>
    </location>
    <ligand>
        <name>ATP</name>
        <dbReference type="ChEBI" id="CHEBI:30616"/>
    </ligand>
</feature>
<dbReference type="NCBIfam" id="NF001770">
    <property type="entry name" value="PRK00509.1"/>
    <property type="match status" value="1"/>
</dbReference>
<proteinExistence type="inferred from homology"/>
<dbReference type="FunFam" id="3.90.1260.10:FF:000007">
    <property type="entry name" value="Argininosuccinate synthase"/>
    <property type="match status" value="1"/>
</dbReference>
<dbReference type="CDD" id="cd01999">
    <property type="entry name" value="ASS"/>
    <property type="match status" value="1"/>
</dbReference>
<keyword evidence="6 9" id="KW-0028">Amino-acid biosynthesis</keyword>
<keyword evidence="13" id="KW-1185">Reference proteome</keyword>
<feature type="binding site" evidence="9">
    <location>
        <position position="124"/>
    </location>
    <ligand>
        <name>L-citrulline</name>
        <dbReference type="ChEBI" id="CHEBI:57743"/>
    </ligand>
</feature>
<dbReference type="Proteomes" id="UP000273828">
    <property type="component" value="Unassembled WGS sequence"/>
</dbReference>
<keyword evidence="7 9" id="KW-0547">Nucleotide-binding</keyword>
<dbReference type="SUPFAM" id="SSF52402">
    <property type="entry name" value="Adenine nucleotide alpha hydrolases-like"/>
    <property type="match status" value="1"/>
</dbReference>
<dbReference type="RefSeq" id="WP_124177071.1">
    <property type="nucleotide sequence ID" value="NZ_REFY01000001.1"/>
</dbReference>
<keyword evidence="8 9" id="KW-0067">ATP-binding</keyword>
<dbReference type="GO" id="GO:0006526">
    <property type="term" value="P:L-arginine biosynthetic process"/>
    <property type="evidence" value="ECO:0007669"/>
    <property type="project" value="UniProtKB-UniRule"/>
</dbReference>
<dbReference type="AlphaFoldDB" id="A0A3N6N4R5"/>
<keyword evidence="4 9" id="KW-0055">Arginine biosynthesis</keyword>
<comment type="similarity">
    <text evidence="9">Belongs to the argininosuccinate synthase family. Type 1 subfamily.</text>
</comment>
<dbReference type="InterPro" id="IPR023434">
    <property type="entry name" value="Arginosuc_synth_type_1_subfam"/>
</dbReference>
<dbReference type="InterPro" id="IPR014729">
    <property type="entry name" value="Rossmann-like_a/b/a_fold"/>
</dbReference>
<dbReference type="PROSITE" id="PS00565">
    <property type="entry name" value="ARGININOSUCCIN_SYN_2"/>
    <property type="match status" value="1"/>
</dbReference>
<dbReference type="NCBIfam" id="NF010392">
    <property type="entry name" value="PRK13820.1"/>
    <property type="match status" value="1"/>
</dbReference>
<comment type="catalytic activity">
    <reaction evidence="9">
        <text>L-citrulline + L-aspartate + ATP = 2-(N(omega)-L-arginino)succinate + AMP + diphosphate + H(+)</text>
        <dbReference type="Rhea" id="RHEA:10932"/>
        <dbReference type="ChEBI" id="CHEBI:15378"/>
        <dbReference type="ChEBI" id="CHEBI:29991"/>
        <dbReference type="ChEBI" id="CHEBI:30616"/>
        <dbReference type="ChEBI" id="CHEBI:33019"/>
        <dbReference type="ChEBI" id="CHEBI:57472"/>
        <dbReference type="ChEBI" id="CHEBI:57743"/>
        <dbReference type="ChEBI" id="CHEBI:456215"/>
        <dbReference type="EC" id="6.3.4.5"/>
    </reaction>
</comment>
<dbReference type="InterPro" id="IPR018223">
    <property type="entry name" value="Arginosuc_synth_CS"/>
</dbReference>
<evidence type="ECO:0000256" key="6">
    <source>
        <dbReference type="ARBA" id="ARBA00022605"/>
    </source>
</evidence>
<dbReference type="SUPFAM" id="SSF69864">
    <property type="entry name" value="Argininosuccinate synthetase, C-terminal domain"/>
    <property type="match status" value="1"/>
</dbReference>
<dbReference type="GO" id="GO:0000053">
    <property type="term" value="P:argininosuccinate metabolic process"/>
    <property type="evidence" value="ECO:0007669"/>
    <property type="project" value="TreeGrafter"/>
</dbReference>
<dbReference type="PROSITE" id="PS00564">
    <property type="entry name" value="ARGININOSUCCIN_SYN_1"/>
    <property type="match status" value="1"/>
</dbReference>
<dbReference type="GO" id="GO:0005524">
    <property type="term" value="F:ATP binding"/>
    <property type="evidence" value="ECO:0007669"/>
    <property type="project" value="UniProtKB-UniRule"/>
</dbReference>
<dbReference type="InterPro" id="IPR048268">
    <property type="entry name" value="Arginosuc_syn_C"/>
</dbReference>
<dbReference type="PANTHER" id="PTHR11587:SF2">
    <property type="entry name" value="ARGININOSUCCINATE SYNTHASE"/>
    <property type="match status" value="1"/>
</dbReference>
<comment type="caution">
    <text evidence="9">Lacks conserved residue(s) required for the propagation of feature annotation.</text>
</comment>
<feature type="binding site" evidence="9">
    <location>
        <position position="179"/>
    </location>
    <ligand>
        <name>L-citrulline</name>
        <dbReference type="ChEBI" id="CHEBI:57743"/>
    </ligand>
</feature>
<feature type="domain" description="Arginosuccinate synthase C-terminal" evidence="11">
    <location>
        <begin position="169"/>
        <end position="385"/>
    </location>
</feature>
<protein>
    <recommendedName>
        <fullName evidence="3 9">Argininosuccinate synthase</fullName>
        <ecNumber evidence="3 9">6.3.4.5</ecNumber>
    </recommendedName>
    <alternativeName>
        <fullName evidence="9">Citrulline--aspartate ligase</fullName>
    </alternativeName>
</protein>
<dbReference type="UniPathway" id="UPA00068">
    <property type="reaction ID" value="UER00113"/>
</dbReference>
<sequence>MTRVALAFSGGLDTTVCVPLLEEEYGYDEVIGVTVDVGQPAEEFDEAEETAEALDLEHHIVDATDEFADLCFEGVRANATYQGYPLGTALARPVIAAAILEVANEQDCTGIAHGCTGKGNDQLRFEAVWRDSDLEVIAPVRELGLTREWEQEYADEKNLPVEGGSGGDWSIDTNLWSRSVEGDKLEDPNYVPPTEIYNWTDEPSGETEEIEIRFENGYPVAIDGEEYDPVALIEYLNELAGSYGVGRTDSMEDRMLGLKVRENYEHPAATTLLNAHEALEGLVLTQEEREFKQLIDQRWSKKGYEGLVDAPLVSALEGFIDETQTRVTGTVTIRFEGGQARAVARDSEYAAYSAEHASFDTESVGKISQEDATGVAKYHGFQRRLANSVIDAEDE</sequence>
<feature type="binding site" evidence="9">
    <location>
        <position position="116"/>
    </location>
    <ligand>
        <name>L-aspartate</name>
        <dbReference type="ChEBI" id="CHEBI:29991"/>
    </ligand>
</feature>
<evidence type="ECO:0000259" key="11">
    <source>
        <dbReference type="Pfam" id="PF20979"/>
    </source>
</evidence>
<feature type="binding site" evidence="9">
    <location>
        <position position="252"/>
    </location>
    <ligand>
        <name>L-citrulline</name>
        <dbReference type="ChEBI" id="CHEBI:57743"/>
    </ligand>
</feature>
<gene>
    <name evidence="9" type="primary">argG</name>
    <name evidence="12" type="ORF">EA462_02990</name>
</gene>
<evidence type="ECO:0000256" key="1">
    <source>
        <dbReference type="ARBA" id="ARBA00004967"/>
    </source>
</evidence>
<dbReference type="GO" id="GO:0005737">
    <property type="term" value="C:cytoplasm"/>
    <property type="evidence" value="ECO:0007669"/>
    <property type="project" value="UniProtKB-SubCell"/>
</dbReference>
<dbReference type="PANTHER" id="PTHR11587">
    <property type="entry name" value="ARGININOSUCCINATE SYNTHASE"/>
    <property type="match status" value="1"/>
</dbReference>
<feature type="binding site" evidence="9">
    <location>
        <position position="84"/>
    </location>
    <ligand>
        <name>L-citrulline</name>
        <dbReference type="ChEBI" id="CHEBI:57743"/>
    </ligand>
</feature>
<dbReference type="InterPro" id="IPR024074">
    <property type="entry name" value="AS_cat/multimer_dom_body"/>
</dbReference>
<name>A0A3N6N4R5_9EURY</name>
<dbReference type="NCBIfam" id="TIGR00032">
    <property type="entry name" value="argG"/>
    <property type="match status" value="1"/>
</dbReference>
<evidence type="ECO:0000256" key="5">
    <source>
        <dbReference type="ARBA" id="ARBA00022598"/>
    </source>
</evidence>
<feature type="binding site" evidence="9">
    <location>
        <position position="170"/>
    </location>
    <ligand>
        <name>L-citrulline</name>
        <dbReference type="ChEBI" id="CHEBI:57743"/>
    </ligand>
</feature>
<dbReference type="GO" id="GO:0000050">
    <property type="term" value="P:urea cycle"/>
    <property type="evidence" value="ECO:0007669"/>
    <property type="project" value="TreeGrafter"/>
</dbReference>
<dbReference type="InterPro" id="IPR048267">
    <property type="entry name" value="Arginosuc_syn_N"/>
</dbReference>
<evidence type="ECO:0000256" key="4">
    <source>
        <dbReference type="ARBA" id="ARBA00022571"/>
    </source>
</evidence>
<reference evidence="12 13" key="1">
    <citation type="submission" date="2018-10" db="EMBL/GenBank/DDBJ databases">
        <title>Natrarchaeobius chitinivorans gen. nov., sp. nov., and Natrarchaeobius haloalkaliphilus sp. nov., alkaliphilic, chitin-utilizing haloarchaea from hypersaline alkaline lakes.</title>
        <authorList>
            <person name="Sorokin D.Y."/>
            <person name="Elcheninov A.G."/>
            <person name="Kostrikina N.A."/>
            <person name="Bale N.J."/>
            <person name="Sinninghe Damste J.S."/>
            <person name="Khijniak T.V."/>
            <person name="Kublanov I.V."/>
            <person name="Toshchakov S.V."/>
        </authorList>
    </citation>
    <scope>NUCLEOTIDE SEQUENCE [LARGE SCALE GENOMIC DNA]</scope>
    <source>
        <strain evidence="12 13">AArcht-Sl</strain>
    </source>
</reference>
<dbReference type="GO" id="GO:0004055">
    <property type="term" value="F:argininosuccinate synthase activity"/>
    <property type="evidence" value="ECO:0007669"/>
    <property type="project" value="UniProtKB-UniRule"/>
</dbReference>
<evidence type="ECO:0000256" key="3">
    <source>
        <dbReference type="ARBA" id="ARBA00012286"/>
    </source>
</evidence>
<feature type="domain" description="Arginosuccinate synthase-like N-terminal" evidence="10">
    <location>
        <begin position="3"/>
        <end position="160"/>
    </location>
</feature>
<dbReference type="OrthoDB" id="5877at2157"/>
<dbReference type="Gene3D" id="3.40.50.620">
    <property type="entry name" value="HUPs"/>
    <property type="match status" value="1"/>
</dbReference>
<feature type="binding site" evidence="9">
    <location>
        <position position="120"/>
    </location>
    <ligand>
        <name>L-citrulline</name>
        <dbReference type="ChEBI" id="CHEBI:57743"/>
    </ligand>
</feature>
<accession>A0A3N6N4R5</accession>
<dbReference type="Pfam" id="PF00764">
    <property type="entry name" value="Arginosuc_synth"/>
    <property type="match status" value="1"/>
</dbReference>
<evidence type="ECO:0000256" key="7">
    <source>
        <dbReference type="ARBA" id="ARBA00022741"/>
    </source>
</evidence>
<evidence type="ECO:0000313" key="13">
    <source>
        <dbReference type="Proteomes" id="UP000273828"/>
    </source>
</evidence>
<organism evidence="12 13">
    <name type="scientific">Natrarchaeobius halalkaliphilus</name>
    <dbReference type="NCBI Taxonomy" id="1679091"/>
    <lineage>
        <taxon>Archaea</taxon>
        <taxon>Methanobacteriati</taxon>
        <taxon>Methanobacteriota</taxon>
        <taxon>Stenosarchaea group</taxon>
        <taxon>Halobacteria</taxon>
        <taxon>Halobacteriales</taxon>
        <taxon>Natrialbaceae</taxon>
        <taxon>Natrarchaeobius</taxon>
    </lineage>
</organism>
<evidence type="ECO:0000259" key="10">
    <source>
        <dbReference type="Pfam" id="PF00764"/>
    </source>
</evidence>
<comment type="pathway">
    <text evidence="1 9">Amino-acid biosynthesis; L-arginine biosynthesis; L-arginine from L-ornithine and carbamoyl phosphate: step 2/3.</text>
</comment>
<evidence type="ECO:0000256" key="9">
    <source>
        <dbReference type="HAMAP-Rule" id="MF_00005"/>
    </source>
</evidence>
<comment type="subcellular location">
    <subcellularLocation>
        <location evidence="9">Cytoplasm</location>
    </subcellularLocation>
</comment>